<gene>
    <name evidence="6" type="primary">rpsT</name>
    <name evidence="8" type="ORF">A2406_03350</name>
</gene>
<dbReference type="Proteomes" id="UP000177626">
    <property type="component" value="Unassembled WGS sequence"/>
</dbReference>
<evidence type="ECO:0000256" key="1">
    <source>
        <dbReference type="ARBA" id="ARBA00022730"/>
    </source>
</evidence>
<keyword evidence="2 6" id="KW-0694">RNA-binding</keyword>
<evidence type="ECO:0000313" key="9">
    <source>
        <dbReference type="Proteomes" id="UP000177626"/>
    </source>
</evidence>
<comment type="similarity">
    <text evidence="6">Belongs to the bacterial ribosomal protein bS20 family.</text>
</comment>
<dbReference type="InterPro" id="IPR036510">
    <property type="entry name" value="Ribosomal_bS20_sf"/>
</dbReference>
<evidence type="ECO:0000256" key="2">
    <source>
        <dbReference type="ARBA" id="ARBA00022884"/>
    </source>
</evidence>
<comment type="function">
    <text evidence="6">Binds directly to 16S ribosomal RNA.</text>
</comment>
<dbReference type="GO" id="GO:0006412">
    <property type="term" value="P:translation"/>
    <property type="evidence" value="ECO:0007669"/>
    <property type="project" value="UniProtKB-UniRule"/>
</dbReference>
<dbReference type="InterPro" id="IPR002583">
    <property type="entry name" value="Ribosomal_bS20"/>
</dbReference>
<evidence type="ECO:0000256" key="4">
    <source>
        <dbReference type="ARBA" id="ARBA00023274"/>
    </source>
</evidence>
<dbReference type="SUPFAM" id="SSF46992">
    <property type="entry name" value="Ribosomal protein S20"/>
    <property type="match status" value="1"/>
</dbReference>
<evidence type="ECO:0000256" key="7">
    <source>
        <dbReference type="SAM" id="MobiDB-lite"/>
    </source>
</evidence>
<proteinExistence type="inferred from homology"/>
<comment type="caution">
    <text evidence="8">The sequence shown here is derived from an EMBL/GenBank/DDBJ whole genome shotgun (WGS) entry which is preliminary data.</text>
</comment>
<keyword evidence="4 6" id="KW-0687">Ribonucleoprotein</keyword>
<accession>A0A1G2BZ35</accession>
<dbReference type="GO" id="GO:0005840">
    <property type="term" value="C:ribosome"/>
    <property type="evidence" value="ECO:0007669"/>
    <property type="project" value="UniProtKB-KW"/>
</dbReference>
<name>A0A1G2BZ35_9BACT</name>
<sequence length="97" mass="10905">MPNKKAAIKDLKKSKKRSVRNSLIKRNIKEIIKKGQKAVTEGKPVGDLSKQLQKAVDKAIKNKILKPNAGNRKKSRFAKMIKRGPVTEKSKNKAKTE</sequence>
<organism evidence="8 9">
    <name type="scientific">Candidatus Komeilibacteria bacterium RIFOXYC1_FULL_37_11</name>
    <dbReference type="NCBI Taxonomy" id="1798555"/>
    <lineage>
        <taxon>Bacteria</taxon>
        <taxon>Candidatus Komeiliibacteriota</taxon>
    </lineage>
</organism>
<protein>
    <recommendedName>
        <fullName evidence="5 6">Small ribosomal subunit protein bS20</fullName>
    </recommendedName>
</protein>
<dbReference type="HAMAP" id="MF_00500">
    <property type="entry name" value="Ribosomal_bS20"/>
    <property type="match status" value="1"/>
</dbReference>
<keyword evidence="3 6" id="KW-0689">Ribosomal protein</keyword>
<dbReference type="NCBIfam" id="TIGR00029">
    <property type="entry name" value="S20"/>
    <property type="match status" value="1"/>
</dbReference>
<dbReference type="Pfam" id="PF01649">
    <property type="entry name" value="Ribosomal_S20p"/>
    <property type="match status" value="1"/>
</dbReference>
<dbReference type="Gene3D" id="1.20.58.110">
    <property type="entry name" value="Ribosomal protein S20"/>
    <property type="match status" value="1"/>
</dbReference>
<dbReference type="GO" id="GO:1990904">
    <property type="term" value="C:ribonucleoprotein complex"/>
    <property type="evidence" value="ECO:0007669"/>
    <property type="project" value="UniProtKB-KW"/>
</dbReference>
<feature type="compositionally biased region" description="Basic and acidic residues" evidence="7">
    <location>
        <begin position="85"/>
        <end position="97"/>
    </location>
</feature>
<feature type="region of interest" description="Disordered" evidence="7">
    <location>
        <begin position="66"/>
        <end position="97"/>
    </location>
</feature>
<feature type="compositionally biased region" description="Basic residues" evidence="7">
    <location>
        <begin position="71"/>
        <end position="82"/>
    </location>
</feature>
<dbReference type="GO" id="GO:0019843">
    <property type="term" value="F:rRNA binding"/>
    <property type="evidence" value="ECO:0007669"/>
    <property type="project" value="UniProtKB-UniRule"/>
</dbReference>
<dbReference type="AlphaFoldDB" id="A0A1G2BZ35"/>
<reference evidence="8 9" key="1">
    <citation type="journal article" date="2016" name="Nat. Commun.">
        <title>Thousands of microbial genomes shed light on interconnected biogeochemical processes in an aquifer system.</title>
        <authorList>
            <person name="Anantharaman K."/>
            <person name="Brown C.T."/>
            <person name="Hug L.A."/>
            <person name="Sharon I."/>
            <person name="Castelle C.J."/>
            <person name="Probst A.J."/>
            <person name="Thomas B.C."/>
            <person name="Singh A."/>
            <person name="Wilkins M.J."/>
            <person name="Karaoz U."/>
            <person name="Brodie E.L."/>
            <person name="Williams K.H."/>
            <person name="Hubbard S.S."/>
            <person name="Banfield J.F."/>
        </authorList>
    </citation>
    <scope>NUCLEOTIDE SEQUENCE [LARGE SCALE GENOMIC DNA]</scope>
</reference>
<evidence type="ECO:0000256" key="3">
    <source>
        <dbReference type="ARBA" id="ARBA00022980"/>
    </source>
</evidence>
<keyword evidence="1 6" id="KW-0699">rRNA-binding</keyword>
<evidence type="ECO:0000256" key="5">
    <source>
        <dbReference type="ARBA" id="ARBA00035136"/>
    </source>
</evidence>
<dbReference type="EMBL" id="MHKQ01000008">
    <property type="protein sequence ID" value="OGY94433.1"/>
    <property type="molecule type" value="Genomic_DNA"/>
</dbReference>
<evidence type="ECO:0000256" key="6">
    <source>
        <dbReference type="HAMAP-Rule" id="MF_00500"/>
    </source>
</evidence>
<dbReference type="GO" id="GO:0003735">
    <property type="term" value="F:structural constituent of ribosome"/>
    <property type="evidence" value="ECO:0007669"/>
    <property type="project" value="InterPro"/>
</dbReference>
<evidence type="ECO:0000313" key="8">
    <source>
        <dbReference type="EMBL" id="OGY94433.1"/>
    </source>
</evidence>